<keyword evidence="1" id="KW-0238">DNA-binding</keyword>
<dbReference type="PROSITE" id="PS51253">
    <property type="entry name" value="HTH_CENPB"/>
    <property type="match status" value="1"/>
</dbReference>
<dbReference type="EMBL" id="JBJQOH010000007">
    <property type="protein sequence ID" value="KAL3679256.1"/>
    <property type="molecule type" value="Genomic_DNA"/>
</dbReference>
<feature type="domain" description="HTH CENPB-type" evidence="2">
    <location>
        <begin position="11"/>
        <end position="82"/>
    </location>
</feature>
<evidence type="ECO:0000256" key="1">
    <source>
        <dbReference type="ARBA" id="ARBA00023125"/>
    </source>
</evidence>
<dbReference type="Gene3D" id="1.10.10.60">
    <property type="entry name" value="Homeodomain-like"/>
    <property type="match status" value="1"/>
</dbReference>
<accession>A0ABD3GN06</accession>
<protein>
    <recommendedName>
        <fullName evidence="2">HTH CENPB-type domain-containing protein</fullName>
    </recommendedName>
</protein>
<keyword evidence="4" id="KW-1185">Reference proteome</keyword>
<dbReference type="GO" id="GO:0003677">
    <property type="term" value="F:DNA binding"/>
    <property type="evidence" value="ECO:0007669"/>
    <property type="project" value="UniProtKB-KW"/>
</dbReference>
<dbReference type="SUPFAM" id="SSF46689">
    <property type="entry name" value="Homeodomain-like"/>
    <property type="match status" value="1"/>
</dbReference>
<organism evidence="3 4">
    <name type="scientific">Riccia sorocarpa</name>
    <dbReference type="NCBI Taxonomy" id="122646"/>
    <lineage>
        <taxon>Eukaryota</taxon>
        <taxon>Viridiplantae</taxon>
        <taxon>Streptophyta</taxon>
        <taxon>Embryophyta</taxon>
        <taxon>Marchantiophyta</taxon>
        <taxon>Marchantiopsida</taxon>
        <taxon>Marchantiidae</taxon>
        <taxon>Marchantiales</taxon>
        <taxon>Ricciaceae</taxon>
        <taxon>Riccia</taxon>
    </lineage>
</organism>
<evidence type="ECO:0000259" key="2">
    <source>
        <dbReference type="PROSITE" id="PS51253"/>
    </source>
</evidence>
<sequence>MKSVKRTAVSDVEKQKICQIVQRAGGKIKQEELKREQNAHLTDILLLEKASTLAKHLNLNDFSASNGWLSRFKQRHDIRMVTLHGEGDDACEEGVNIAHCNLPKLITDEGYESRDPSSICYYYHNQKAWMNSMAMLWACQTWRDLSPDTIKNCWRKVNILPVSWNADIRAADQRQHCQEKVEAEELISLISALNLGTDAMSSEEYIDLPEERITEIEYTDEEIIE</sequence>
<dbReference type="PANTHER" id="PTHR19303:SF73">
    <property type="entry name" value="PROTEIN PDC2"/>
    <property type="match status" value="1"/>
</dbReference>
<dbReference type="InterPro" id="IPR050863">
    <property type="entry name" value="CenT-Element_Derived"/>
</dbReference>
<evidence type="ECO:0000313" key="3">
    <source>
        <dbReference type="EMBL" id="KAL3679256.1"/>
    </source>
</evidence>
<evidence type="ECO:0000313" key="4">
    <source>
        <dbReference type="Proteomes" id="UP001633002"/>
    </source>
</evidence>
<gene>
    <name evidence="3" type="ORF">R1sor_022212</name>
</gene>
<comment type="caution">
    <text evidence="3">The sequence shown here is derived from an EMBL/GenBank/DDBJ whole genome shotgun (WGS) entry which is preliminary data.</text>
</comment>
<dbReference type="AlphaFoldDB" id="A0ABD3GN06"/>
<proteinExistence type="predicted"/>
<dbReference type="InterPro" id="IPR006600">
    <property type="entry name" value="HTH_CenpB_DNA-bd_dom"/>
</dbReference>
<dbReference type="PANTHER" id="PTHR19303">
    <property type="entry name" value="TRANSPOSON"/>
    <property type="match status" value="1"/>
</dbReference>
<name>A0ABD3GN06_9MARC</name>
<dbReference type="Pfam" id="PF03221">
    <property type="entry name" value="HTH_Tnp_Tc5"/>
    <property type="match status" value="1"/>
</dbReference>
<dbReference type="Proteomes" id="UP001633002">
    <property type="component" value="Unassembled WGS sequence"/>
</dbReference>
<reference evidence="3 4" key="1">
    <citation type="submission" date="2024-09" db="EMBL/GenBank/DDBJ databases">
        <title>Chromosome-scale assembly of Riccia sorocarpa.</title>
        <authorList>
            <person name="Paukszto L."/>
        </authorList>
    </citation>
    <scope>NUCLEOTIDE SEQUENCE [LARGE SCALE GENOMIC DNA]</scope>
    <source>
        <strain evidence="3">LP-2024</strain>
        <tissue evidence="3">Aerial parts of the thallus</tissue>
    </source>
</reference>
<dbReference type="InterPro" id="IPR009057">
    <property type="entry name" value="Homeodomain-like_sf"/>
</dbReference>
<dbReference type="SMART" id="SM00674">
    <property type="entry name" value="CENPB"/>
    <property type="match status" value="1"/>
</dbReference>